<feature type="domain" description="Complex 1 LYR protein" evidence="5">
    <location>
        <begin position="9"/>
        <end position="68"/>
    </location>
</feature>
<dbReference type="KEGG" id="pgu:PGUG_05228"/>
<dbReference type="HOGENOM" id="CLU_154777_1_1_1"/>
<keyword evidence="7" id="KW-1185">Reference proteome</keyword>
<sequence length="78" mass="9308">MARLSGLQRDVLKLCRQSFRTVRTKPPEYQAHWRAYIKQEFAKNRSVSKKQFSVIEHLLRVGHRRLEMYSSPAIKNVH</sequence>
<name>A5DPM7_PICGU</name>
<dbReference type="RefSeq" id="XP_001482208.2">
    <property type="nucleotide sequence ID" value="XM_001482158.1"/>
</dbReference>
<accession>A5DPM7</accession>
<gene>
    <name evidence="6" type="ORF">PGUG_05228</name>
</gene>
<dbReference type="AlphaFoldDB" id="A5DPM7"/>
<dbReference type="GO" id="GO:0005759">
    <property type="term" value="C:mitochondrial matrix"/>
    <property type="evidence" value="ECO:0007669"/>
    <property type="project" value="UniProtKB-SubCell"/>
</dbReference>
<dbReference type="GO" id="GO:0034553">
    <property type="term" value="P:mitochondrial respiratory chain complex II assembly"/>
    <property type="evidence" value="ECO:0007669"/>
    <property type="project" value="EnsemblFungi"/>
</dbReference>
<dbReference type="OrthoDB" id="273010at2759"/>
<dbReference type="PANTHER" id="PTHR13675:SF1">
    <property type="entry name" value="SUCCINATE DEHYDROGENASE ASSEMBLY FACTOR 1, MITOCHONDRIAL"/>
    <property type="match status" value="1"/>
</dbReference>
<dbReference type="Pfam" id="PF05347">
    <property type="entry name" value="Complex1_LYR"/>
    <property type="match status" value="1"/>
</dbReference>
<organism evidence="6 7">
    <name type="scientific">Meyerozyma guilliermondii (strain ATCC 6260 / CBS 566 / DSM 6381 / JCM 1539 / NBRC 10279 / NRRL Y-324)</name>
    <name type="common">Yeast</name>
    <name type="synonym">Candida guilliermondii</name>
    <dbReference type="NCBI Taxonomy" id="294746"/>
    <lineage>
        <taxon>Eukaryota</taxon>
        <taxon>Fungi</taxon>
        <taxon>Dikarya</taxon>
        <taxon>Ascomycota</taxon>
        <taxon>Saccharomycotina</taxon>
        <taxon>Pichiomycetes</taxon>
        <taxon>Debaryomycetaceae</taxon>
        <taxon>Meyerozyma</taxon>
    </lineage>
</organism>
<keyword evidence="2" id="KW-0496">Mitochondrion</keyword>
<dbReference type="OMA" id="VEMYSSP"/>
<keyword evidence="3" id="KW-0143">Chaperone</keyword>
<dbReference type="CDD" id="cd20268">
    <property type="entry name" value="Complex1_LYR_SDHAF1_LYRM8"/>
    <property type="match status" value="1"/>
</dbReference>
<evidence type="ECO:0000313" key="6">
    <source>
        <dbReference type="EMBL" id="EDK41130.2"/>
    </source>
</evidence>
<reference evidence="6 7" key="1">
    <citation type="journal article" date="2009" name="Nature">
        <title>Evolution of pathogenicity and sexual reproduction in eight Candida genomes.</title>
        <authorList>
            <person name="Butler G."/>
            <person name="Rasmussen M.D."/>
            <person name="Lin M.F."/>
            <person name="Santos M.A."/>
            <person name="Sakthikumar S."/>
            <person name="Munro C.A."/>
            <person name="Rheinbay E."/>
            <person name="Grabherr M."/>
            <person name="Forche A."/>
            <person name="Reedy J.L."/>
            <person name="Agrafioti I."/>
            <person name="Arnaud M.B."/>
            <person name="Bates S."/>
            <person name="Brown A.J."/>
            <person name="Brunke S."/>
            <person name="Costanzo M.C."/>
            <person name="Fitzpatrick D.A."/>
            <person name="de Groot P.W."/>
            <person name="Harris D."/>
            <person name="Hoyer L.L."/>
            <person name="Hube B."/>
            <person name="Klis F.M."/>
            <person name="Kodira C."/>
            <person name="Lennard N."/>
            <person name="Logue M.E."/>
            <person name="Martin R."/>
            <person name="Neiman A.M."/>
            <person name="Nikolaou E."/>
            <person name="Quail M.A."/>
            <person name="Quinn J."/>
            <person name="Santos M.C."/>
            <person name="Schmitzberger F.F."/>
            <person name="Sherlock G."/>
            <person name="Shah P."/>
            <person name="Silverstein K.A."/>
            <person name="Skrzypek M.S."/>
            <person name="Soll D."/>
            <person name="Staggs R."/>
            <person name="Stansfield I."/>
            <person name="Stumpf M.P."/>
            <person name="Sudbery P.E."/>
            <person name="Srikantha T."/>
            <person name="Zeng Q."/>
            <person name="Berman J."/>
            <person name="Berriman M."/>
            <person name="Heitman J."/>
            <person name="Gow N.A."/>
            <person name="Lorenz M.C."/>
            <person name="Birren B.W."/>
            <person name="Kellis M."/>
            <person name="Cuomo C.A."/>
        </authorList>
    </citation>
    <scope>NUCLEOTIDE SEQUENCE [LARGE SCALE GENOMIC DNA]</scope>
    <source>
        <strain evidence="7">ATCC 6260 / CBS 566 / DSM 6381 / JCM 1539 / NBRC 10279 / NRRL Y-324</strain>
    </source>
</reference>
<evidence type="ECO:0000256" key="1">
    <source>
        <dbReference type="ARBA" id="ARBA00004305"/>
    </source>
</evidence>
<dbReference type="InParanoid" id="A5DPM7"/>
<dbReference type="EMBL" id="CH408161">
    <property type="protein sequence ID" value="EDK41130.2"/>
    <property type="molecule type" value="Genomic_DNA"/>
</dbReference>
<comment type="similarity">
    <text evidence="4">Belongs to the complex I LYR family. SDHAF1 subfamily.</text>
</comment>
<comment type="subcellular location">
    <subcellularLocation>
        <location evidence="1">Mitochondrion matrix</location>
    </subcellularLocation>
</comment>
<dbReference type="STRING" id="294746.A5DPM7"/>
<dbReference type="InterPro" id="IPR045295">
    <property type="entry name" value="Complex1_LYR_SDHAF1_LYRM8"/>
</dbReference>
<dbReference type="eggNOG" id="KOG4620">
    <property type="taxonomic scope" value="Eukaryota"/>
</dbReference>
<evidence type="ECO:0000259" key="5">
    <source>
        <dbReference type="Pfam" id="PF05347"/>
    </source>
</evidence>
<evidence type="ECO:0000313" key="7">
    <source>
        <dbReference type="Proteomes" id="UP000001997"/>
    </source>
</evidence>
<dbReference type="InterPro" id="IPR008011">
    <property type="entry name" value="Complex1_LYR_dom"/>
</dbReference>
<evidence type="ECO:0000256" key="3">
    <source>
        <dbReference type="ARBA" id="ARBA00023186"/>
    </source>
</evidence>
<dbReference type="PANTHER" id="PTHR13675">
    <property type="entry name" value="LYR MOTIF-CONTAINING PROTEIN 2"/>
    <property type="match status" value="1"/>
</dbReference>
<dbReference type="VEuPathDB" id="FungiDB:PGUG_05228"/>
<evidence type="ECO:0000256" key="2">
    <source>
        <dbReference type="ARBA" id="ARBA00023128"/>
    </source>
</evidence>
<evidence type="ECO:0000256" key="4">
    <source>
        <dbReference type="ARBA" id="ARBA00025715"/>
    </source>
</evidence>
<protein>
    <recommendedName>
        <fullName evidence="5">Complex 1 LYR protein domain-containing protein</fullName>
    </recommendedName>
</protein>
<dbReference type="GeneID" id="5124368"/>
<proteinExistence type="inferred from homology"/>
<dbReference type="FunCoup" id="A5DPM7">
    <property type="interactions" value="92"/>
</dbReference>
<dbReference type="Proteomes" id="UP000001997">
    <property type="component" value="Unassembled WGS sequence"/>
</dbReference>